<gene>
    <name evidence="1" type="ORF">GWI33_017007</name>
</gene>
<dbReference type="EMBL" id="JAACXV010014150">
    <property type="protein sequence ID" value="KAF7269997.1"/>
    <property type="molecule type" value="Genomic_DNA"/>
</dbReference>
<dbReference type="AlphaFoldDB" id="A0A834IA28"/>
<reference evidence="1" key="1">
    <citation type="submission" date="2020-08" db="EMBL/GenBank/DDBJ databases">
        <title>Genome sequencing and assembly of the red palm weevil Rhynchophorus ferrugineus.</title>
        <authorList>
            <person name="Dias G.B."/>
            <person name="Bergman C.M."/>
            <person name="Manee M."/>
        </authorList>
    </citation>
    <scope>NUCLEOTIDE SEQUENCE</scope>
    <source>
        <strain evidence="1">AA-2017</strain>
        <tissue evidence="1">Whole larva</tissue>
    </source>
</reference>
<comment type="caution">
    <text evidence="1">The sequence shown here is derived from an EMBL/GenBank/DDBJ whole genome shotgun (WGS) entry which is preliminary data.</text>
</comment>
<accession>A0A834IA28</accession>
<dbReference type="Proteomes" id="UP000625711">
    <property type="component" value="Unassembled WGS sequence"/>
</dbReference>
<organism evidence="1 2">
    <name type="scientific">Rhynchophorus ferrugineus</name>
    <name type="common">Red palm weevil</name>
    <name type="synonym">Curculio ferrugineus</name>
    <dbReference type="NCBI Taxonomy" id="354439"/>
    <lineage>
        <taxon>Eukaryota</taxon>
        <taxon>Metazoa</taxon>
        <taxon>Ecdysozoa</taxon>
        <taxon>Arthropoda</taxon>
        <taxon>Hexapoda</taxon>
        <taxon>Insecta</taxon>
        <taxon>Pterygota</taxon>
        <taxon>Neoptera</taxon>
        <taxon>Endopterygota</taxon>
        <taxon>Coleoptera</taxon>
        <taxon>Polyphaga</taxon>
        <taxon>Cucujiformia</taxon>
        <taxon>Curculionidae</taxon>
        <taxon>Dryophthorinae</taxon>
        <taxon>Rhynchophorus</taxon>
    </lineage>
</organism>
<sequence length="73" mass="8377">MFFGPIGSGKLGEKKSEQIALWRPTNEWILKEQDRPNIIPYSARHRRHHKALYHLSVSILPYFGLTPPAIPVA</sequence>
<evidence type="ECO:0000313" key="2">
    <source>
        <dbReference type="Proteomes" id="UP000625711"/>
    </source>
</evidence>
<evidence type="ECO:0000313" key="1">
    <source>
        <dbReference type="EMBL" id="KAF7269997.1"/>
    </source>
</evidence>
<keyword evidence="2" id="KW-1185">Reference proteome</keyword>
<name>A0A834IA28_RHYFE</name>
<proteinExistence type="predicted"/>
<protein>
    <submittedName>
        <fullName evidence="1">Uncharacterized protein</fullName>
    </submittedName>
</protein>